<keyword evidence="1" id="KW-0472">Membrane</keyword>
<proteinExistence type="predicted"/>
<accession>A0A9X3FP39</accession>
<comment type="caution">
    <text evidence="2">The sequence shown here is derived from an EMBL/GenBank/DDBJ whole genome shotgun (WGS) entry which is preliminary data.</text>
</comment>
<dbReference type="EMBL" id="JAPRFR010000001">
    <property type="protein sequence ID" value="MCZ0725406.1"/>
    <property type="molecule type" value="Genomic_DNA"/>
</dbReference>
<sequence length="50" mass="5487">MTFKIGNIAYLGAALPFLVLAMTLKSYAFLPIAFVFVILAFDKSDEDDNA</sequence>
<reference evidence="2" key="1">
    <citation type="submission" date="2022-12" db="EMBL/GenBank/DDBJ databases">
        <title>Description and comparative metabolic analysis of Aerococcus sp. nov., isolated from the feces of a pig.</title>
        <authorList>
            <person name="Chang Y.-H."/>
        </authorList>
    </citation>
    <scope>NUCLEOTIDE SEQUENCE</scope>
    <source>
        <strain evidence="2">YH-aer222</strain>
    </source>
</reference>
<evidence type="ECO:0000313" key="3">
    <source>
        <dbReference type="Proteomes" id="UP001146670"/>
    </source>
</evidence>
<keyword evidence="1" id="KW-0812">Transmembrane</keyword>
<evidence type="ECO:0000256" key="1">
    <source>
        <dbReference type="SAM" id="Phobius"/>
    </source>
</evidence>
<protein>
    <submittedName>
        <fullName evidence="2">Uncharacterized protein</fullName>
    </submittedName>
</protein>
<dbReference type="Proteomes" id="UP001146670">
    <property type="component" value="Unassembled WGS sequence"/>
</dbReference>
<name>A0A9X3FP39_9LACT</name>
<evidence type="ECO:0000313" key="2">
    <source>
        <dbReference type="EMBL" id="MCZ0725406.1"/>
    </source>
</evidence>
<organism evidence="2 3">
    <name type="scientific">Aerococcus kribbianus</name>
    <dbReference type="NCBI Taxonomy" id="2999064"/>
    <lineage>
        <taxon>Bacteria</taxon>
        <taxon>Bacillati</taxon>
        <taxon>Bacillota</taxon>
        <taxon>Bacilli</taxon>
        <taxon>Lactobacillales</taxon>
        <taxon>Aerococcaceae</taxon>
        <taxon>Aerococcus</taxon>
    </lineage>
</organism>
<feature type="transmembrane region" description="Helical" evidence="1">
    <location>
        <begin position="12"/>
        <end position="41"/>
    </location>
</feature>
<keyword evidence="1" id="KW-1133">Transmembrane helix</keyword>
<dbReference type="AlphaFoldDB" id="A0A9X3FP39"/>
<gene>
    <name evidence="2" type="ORF">OW157_02350</name>
</gene>
<keyword evidence="3" id="KW-1185">Reference proteome</keyword>
<dbReference type="RefSeq" id="WP_268751724.1">
    <property type="nucleotide sequence ID" value="NZ_JAPRFQ010000001.1"/>
</dbReference>